<dbReference type="AlphaFoldDB" id="A0AAV6T3M7"/>
<evidence type="ECO:0000313" key="3">
    <source>
        <dbReference type="Proteomes" id="UP000693946"/>
    </source>
</evidence>
<comment type="caution">
    <text evidence="2">The sequence shown here is derived from an EMBL/GenBank/DDBJ whole genome shotgun (WGS) entry which is preliminary data.</text>
</comment>
<keyword evidence="3" id="KW-1185">Reference proteome</keyword>
<feature type="coiled-coil region" evidence="1">
    <location>
        <begin position="456"/>
        <end position="561"/>
    </location>
</feature>
<name>A0AAV6T3M7_SOLSE</name>
<evidence type="ECO:0000256" key="1">
    <source>
        <dbReference type="SAM" id="Coils"/>
    </source>
</evidence>
<sequence>MDDPNKSIDHVEAELQGLKDTQQLNLELSDKLKEQVMAQNVELARKLQTAMGKVESLTKDKVSLTSKLEKERNCRLQLRDQLERQKLEHHHVLEAVKQSSDVTEALRLELKTLKEANQQLTTKLQDEEELRQPPQAPTDRLLTNMKTESLTKEKGSVTTKLETGKESEALQKSTAEKLESLQKLNYELNHTIQAKKDFNSILRGEASRLSIALKTQLKMNENLSKLRQKDITKLQSEHSCRLELQNQLERQKHVHQQALEAVKQFSKDKEFLTAELRKEQTWRVQLSDQLESQNLGHRQALETVKQYSKDKEFLSAELKKEQMWRLQLSDQQWNQKLAHHQALEAVKQSNLAALHQILEALIAAKQELSSKLQVEEELRCYSQDLVDWLSTNLETETKRNECLTKEKASLTAKLEKEQIWRLQLRDQLEDQKLTHQQAHKAVKQFHDVKEALCWELETLKEANQQFTTKLQIEEELRWRSQCLTDRLLTNLKTEMKKNESLTNEKKLLTAELETEHTWRLQLIQQLEKHKNAHLKESEALQKSTAEKLESLQKLNSELNRNIRAKKDFNTILKGEASRLSVALQTQMKMNENVSKLRDKDIAKSLELQNQLERQKHVHQQALKAVKQFLKDKEFLTVELRKEQTWRLQLSDQLESQKLDLQQKALEAVKQFSDMKDGLFQELESLKEANQKLVTKLQVEEELRCNSQALTDRLFRSLKRSKRMNRKSKAVKKSTAVTDTLKLKRLEKLNSDLNHKLQVERDMSTALSEDAFRLFMALDTHGRGAEVVTGVQIGVDELQSGQLEVPS</sequence>
<keyword evidence="1" id="KW-0175">Coiled coil</keyword>
<protein>
    <submittedName>
        <fullName evidence="2">Uncharacterized protein</fullName>
    </submittedName>
</protein>
<dbReference type="EMBL" id="JAGKHQ010000001">
    <property type="protein sequence ID" value="KAG7524020.1"/>
    <property type="molecule type" value="Genomic_DNA"/>
</dbReference>
<dbReference type="Proteomes" id="UP000693946">
    <property type="component" value="Linkage Group LG1"/>
</dbReference>
<evidence type="ECO:0000313" key="2">
    <source>
        <dbReference type="EMBL" id="KAG7524020.1"/>
    </source>
</evidence>
<feature type="coiled-coil region" evidence="1">
    <location>
        <begin position="358"/>
        <end position="413"/>
    </location>
</feature>
<feature type="coiled-coil region" evidence="1">
    <location>
        <begin position="650"/>
        <end position="702"/>
    </location>
</feature>
<gene>
    <name evidence="2" type="ORF">JOB18_005886</name>
</gene>
<reference evidence="2 3" key="1">
    <citation type="journal article" date="2021" name="Sci. Rep.">
        <title>Chromosome anchoring in Senegalese sole (Solea senegalensis) reveals sex-associated markers and genome rearrangements in flatfish.</title>
        <authorList>
            <person name="Guerrero-Cozar I."/>
            <person name="Gomez-Garrido J."/>
            <person name="Berbel C."/>
            <person name="Martinez-Blanch J.F."/>
            <person name="Alioto T."/>
            <person name="Claros M.G."/>
            <person name="Gagnaire P.A."/>
            <person name="Manchado M."/>
        </authorList>
    </citation>
    <scope>NUCLEOTIDE SEQUENCE [LARGE SCALE GENOMIC DNA]</scope>
    <source>
        <strain evidence="2">Sse05_10M</strain>
    </source>
</reference>
<organism evidence="2 3">
    <name type="scientific">Solea senegalensis</name>
    <name type="common">Senegalese sole</name>
    <dbReference type="NCBI Taxonomy" id="28829"/>
    <lineage>
        <taxon>Eukaryota</taxon>
        <taxon>Metazoa</taxon>
        <taxon>Chordata</taxon>
        <taxon>Craniata</taxon>
        <taxon>Vertebrata</taxon>
        <taxon>Euteleostomi</taxon>
        <taxon>Actinopterygii</taxon>
        <taxon>Neopterygii</taxon>
        <taxon>Teleostei</taxon>
        <taxon>Neoteleostei</taxon>
        <taxon>Acanthomorphata</taxon>
        <taxon>Carangaria</taxon>
        <taxon>Pleuronectiformes</taxon>
        <taxon>Pleuronectoidei</taxon>
        <taxon>Soleidae</taxon>
        <taxon>Solea</taxon>
    </lineage>
</organism>
<feature type="coiled-coil region" evidence="1">
    <location>
        <begin position="68"/>
        <end position="130"/>
    </location>
</feature>
<proteinExistence type="predicted"/>
<accession>A0AAV6T3M7</accession>